<dbReference type="PANTHER" id="PTHR47074:SF11">
    <property type="entry name" value="REVERSE TRANSCRIPTASE-LIKE PROTEIN"/>
    <property type="match status" value="1"/>
</dbReference>
<evidence type="ECO:0000259" key="2">
    <source>
        <dbReference type="Pfam" id="PF13456"/>
    </source>
</evidence>
<evidence type="ECO:0000256" key="1">
    <source>
        <dbReference type="SAM" id="MobiDB-lite"/>
    </source>
</evidence>
<feature type="compositionally biased region" description="Basic residues" evidence="1">
    <location>
        <begin position="235"/>
        <end position="248"/>
    </location>
</feature>
<feature type="region of interest" description="Disordered" evidence="1">
    <location>
        <begin position="157"/>
        <end position="272"/>
    </location>
</feature>
<feature type="compositionally biased region" description="Basic and acidic residues" evidence="1">
    <location>
        <begin position="7"/>
        <end position="42"/>
    </location>
</feature>
<dbReference type="InterPro" id="IPR012337">
    <property type="entry name" value="RNaseH-like_sf"/>
</dbReference>
<feature type="compositionally biased region" description="Polar residues" evidence="1">
    <location>
        <begin position="193"/>
        <end position="202"/>
    </location>
</feature>
<dbReference type="InterPro" id="IPR036397">
    <property type="entry name" value="RNaseH_sf"/>
</dbReference>
<organism evidence="3 4">
    <name type="scientific">Brassica rapa subsp. trilocularis</name>
    <dbReference type="NCBI Taxonomy" id="1813537"/>
    <lineage>
        <taxon>Eukaryota</taxon>
        <taxon>Viridiplantae</taxon>
        <taxon>Streptophyta</taxon>
        <taxon>Embryophyta</taxon>
        <taxon>Tracheophyta</taxon>
        <taxon>Spermatophyta</taxon>
        <taxon>Magnoliopsida</taxon>
        <taxon>eudicotyledons</taxon>
        <taxon>Gunneridae</taxon>
        <taxon>Pentapetalae</taxon>
        <taxon>rosids</taxon>
        <taxon>malvids</taxon>
        <taxon>Brassicales</taxon>
        <taxon>Brassicaceae</taxon>
        <taxon>Brassiceae</taxon>
        <taxon>Brassica</taxon>
    </lineage>
</organism>
<comment type="caution">
    <text evidence="3">The sequence shown here is derived from an EMBL/GenBank/DDBJ whole genome shotgun (WGS) entry which is preliminary data.</text>
</comment>
<dbReference type="PANTHER" id="PTHR47074">
    <property type="entry name" value="BNAC02G40300D PROTEIN"/>
    <property type="match status" value="1"/>
</dbReference>
<dbReference type="InterPro" id="IPR002156">
    <property type="entry name" value="RNaseH_domain"/>
</dbReference>
<reference evidence="3 4" key="1">
    <citation type="submission" date="2021-03" db="EMBL/GenBank/DDBJ databases">
        <authorList>
            <person name="King G.J."/>
            <person name="Bancroft I."/>
            <person name="Baten A."/>
            <person name="Bloomfield J."/>
            <person name="Borpatragohain P."/>
            <person name="He Z."/>
            <person name="Irish N."/>
            <person name="Irwin J."/>
            <person name="Liu K."/>
            <person name="Mauleon R.P."/>
            <person name="Moore J."/>
            <person name="Morris R."/>
            <person name="Ostergaard L."/>
            <person name="Wang B."/>
            <person name="Wells R."/>
        </authorList>
    </citation>
    <scope>NUCLEOTIDE SEQUENCE [LARGE SCALE GENOMIC DNA]</scope>
    <source>
        <strain evidence="3">R-o-18</strain>
        <tissue evidence="3">Leaf</tissue>
    </source>
</reference>
<feature type="compositionally biased region" description="Basic and acidic residues" evidence="1">
    <location>
        <begin position="57"/>
        <end position="82"/>
    </location>
</feature>
<dbReference type="SUPFAM" id="SSF53098">
    <property type="entry name" value="Ribonuclease H-like"/>
    <property type="match status" value="1"/>
</dbReference>
<accession>A0ABQ7LL26</accession>
<dbReference type="Pfam" id="PF13456">
    <property type="entry name" value="RVT_3"/>
    <property type="match status" value="1"/>
</dbReference>
<protein>
    <recommendedName>
        <fullName evidence="2">RNase H type-1 domain-containing protein</fullName>
    </recommendedName>
</protein>
<dbReference type="EMBL" id="JADBGQ010000008">
    <property type="protein sequence ID" value="KAG5387274.1"/>
    <property type="molecule type" value="Genomic_DNA"/>
</dbReference>
<dbReference type="InterPro" id="IPR052929">
    <property type="entry name" value="RNase_H-like_EbsB-rel"/>
</dbReference>
<gene>
    <name evidence="3" type="primary">A09g518920.1_BraROA</name>
    <name evidence="3" type="ORF">IGI04_038744</name>
</gene>
<sequence length="506" mass="56638">MSLNRQEWQRKDHYNSDRSRHSAELPRTDYYREEHRKGRGDSHSASSPKSFSRPRHVAKETEASPPRYRDLGSKEDVTDARNHLNSKNQGIPCRRRRDKTLPQDAMDEAIGEVREVMSQYTNCADPTESAARRERVRLAEAKGQIEESAAKIVRASLTRKETADSQTGKVPSSEDRVPIAARLGQLPLDKSIDSTAEQATSKDQNERIPIVNRLGPHKSTLVQDTQDSIVPEKAQKRKPGRPPGKRRVNGSPSLLPGASSKKRKVQQTKQPNCRKKLQIEGNGKSAKAARGKGDSARVASGSLFLWIIWNLWKSRNRFVFEGFPSRPEDVLTTAIKMAREWSSDQNLEIVHHKGEPRMEQPSPCDAIVVRTDAAWEASRQVAGLGWIRLGRPTNQTFKGHVEFVTSPLMAEALALRDAILTCKRMKIKKLRFESDSAQLIKIVNSKSSVPELHGVVSDILACSLAFEFVCFVWISWERNTIADLLAKDALIASVQCVVVGAVNAHN</sequence>
<dbReference type="InterPro" id="IPR044730">
    <property type="entry name" value="RNase_H-like_dom_plant"/>
</dbReference>
<evidence type="ECO:0000313" key="4">
    <source>
        <dbReference type="Proteomes" id="UP000823674"/>
    </source>
</evidence>
<dbReference type="CDD" id="cd06222">
    <property type="entry name" value="RNase_H_like"/>
    <property type="match status" value="1"/>
</dbReference>
<name>A0ABQ7LL26_BRACM</name>
<dbReference type="Proteomes" id="UP000823674">
    <property type="component" value="Chromosome A09"/>
</dbReference>
<feature type="compositionally biased region" description="Basic residues" evidence="1">
    <location>
        <begin position="260"/>
        <end position="272"/>
    </location>
</feature>
<feature type="region of interest" description="Disordered" evidence="1">
    <location>
        <begin position="1"/>
        <end position="103"/>
    </location>
</feature>
<feature type="domain" description="RNase H type-1" evidence="2">
    <location>
        <begin position="371"/>
        <end position="489"/>
    </location>
</feature>
<proteinExistence type="predicted"/>
<evidence type="ECO:0000313" key="3">
    <source>
        <dbReference type="EMBL" id="KAG5387274.1"/>
    </source>
</evidence>
<keyword evidence="4" id="KW-1185">Reference proteome</keyword>
<dbReference type="Gene3D" id="3.30.420.10">
    <property type="entry name" value="Ribonuclease H-like superfamily/Ribonuclease H"/>
    <property type="match status" value="1"/>
</dbReference>